<reference evidence="1 2" key="1">
    <citation type="journal article" date="2015" name="Stand. Genomic Sci.">
        <title>Genomic Encyclopedia of Bacterial and Archaeal Type Strains, Phase III: the genomes of soil and plant-associated and newly described type strains.</title>
        <authorList>
            <person name="Whitman W.B."/>
            <person name="Woyke T."/>
            <person name="Klenk H.P."/>
            <person name="Zhou Y."/>
            <person name="Lilburn T.G."/>
            <person name="Beck B.J."/>
            <person name="De Vos P."/>
            <person name="Vandamme P."/>
            <person name="Eisen J.A."/>
            <person name="Garrity G."/>
            <person name="Hugenholtz P."/>
            <person name="Kyrpides N.C."/>
        </authorList>
    </citation>
    <scope>NUCLEOTIDE SEQUENCE [LARGE SCALE GENOMIC DNA]</scope>
    <source>
        <strain evidence="1 2">VKM Ac-2540</strain>
    </source>
</reference>
<keyword evidence="2" id="KW-1185">Reference proteome</keyword>
<dbReference type="RefSeq" id="WP_242000833.1">
    <property type="nucleotide sequence ID" value="NZ_SHKR01000016.1"/>
</dbReference>
<evidence type="ECO:0000313" key="1">
    <source>
        <dbReference type="EMBL" id="RZU10431.1"/>
    </source>
</evidence>
<sequence>MLTVLGINVSPDLLDRWVDWLAPDQQPFFVTKKQATAWKLDPDDREPSPEERDTYRTYNIDRRAARTVWLSEAAYDELPKATRAALVRAQVNHGRGAVPTNRKWADVVGAAGRQQADGHRFVWWKSLLTEPDKVLPEIVSEDLGPSRHAEVRTWPKQLERVRELAGTFPDGSGPNCFGTVMAACGVEGAESVWMLREPFEEWLANHTERGGRDDVPGTVFVWRDTGSRVQHAAVTIGDGWMLHKPSQSWMTPRKVRSVSEVKRATRTAGWRLERHRVVG</sequence>
<dbReference type="EMBL" id="SHKR01000016">
    <property type="protein sequence ID" value="RZU10431.1"/>
    <property type="molecule type" value="Genomic_DNA"/>
</dbReference>
<proteinExistence type="predicted"/>
<evidence type="ECO:0000313" key="2">
    <source>
        <dbReference type="Proteomes" id="UP000292027"/>
    </source>
</evidence>
<dbReference type="Proteomes" id="UP000292027">
    <property type="component" value="Unassembled WGS sequence"/>
</dbReference>
<gene>
    <name evidence="1" type="ORF">EV645_6893</name>
</gene>
<name>A0A4Q7WK65_9ACTN</name>
<organism evidence="1 2">
    <name type="scientific">Kribbella rubisoli</name>
    <dbReference type="NCBI Taxonomy" id="3075929"/>
    <lineage>
        <taxon>Bacteria</taxon>
        <taxon>Bacillati</taxon>
        <taxon>Actinomycetota</taxon>
        <taxon>Actinomycetes</taxon>
        <taxon>Propionibacteriales</taxon>
        <taxon>Kribbellaceae</taxon>
        <taxon>Kribbella</taxon>
    </lineage>
</organism>
<accession>A0A4Q7WK65</accession>
<dbReference type="AlphaFoldDB" id="A0A4Q7WK65"/>
<comment type="caution">
    <text evidence="1">The sequence shown here is derived from an EMBL/GenBank/DDBJ whole genome shotgun (WGS) entry which is preliminary data.</text>
</comment>
<protein>
    <submittedName>
        <fullName evidence="1">Uncharacterized protein</fullName>
    </submittedName>
</protein>